<dbReference type="InterPro" id="IPR011010">
    <property type="entry name" value="DNA_brk_join_enz"/>
</dbReference>
<dbReference type="Pfam" id="PF03459">
    <property type="entry name" value="TOBE"/>
    <property type="match status" value="2"/>
</dbReference>
<dbReference type="InterPro" id="IPR002104">
    <property type="entry name" value="Integrase_catalytic"/>
</dbReference>
<reference evidence="6" key="2">
    <citation type="submission" date="2021-04" db="EMBL/GenBank/DDBJ databases">
        <authorList>
            <person name="Gilroy R."/>
        </authorList>
    </citation>
    <scope>NUCLEOTIDE SEQUENCE</scope>
    <source>
        <strain evidence="6">ChiHecec2B26-446</strain>
    </source>
</reference>
<dbReference type="PROSITE" id="PS51866">
    <property type="entry name" value="MOP"/>
    <property type="match status" value="1"/>
</dbReference>
<accession>A0A9D1TRN4</accession>
<sequence>MKFLSADNLLLLDRTWRDWSTRAHTMKQKRIRLRLYVLYLLIRHGGLRLGEALALNDKRDLVFSTSTIRIANDRDVQIPEHVMTELLGLVEDPAVQELQGHLAHVDPGYVRKNFYLVAESCGLDRTMGGPRVLRHSRGAELLNLGIPVLIVQKYLGLQSPAQAVQLRDFQDSEAREILHSHLRRETLRHSSARNAFAGTISAISESTTMAEVVLSAPSGLEVRARISMESVRSLNLHEGQTVTATVKAPWVVLAPANTQTSNANNYQATVLYVREGPLEASVRLSLEDGTGMAALMGRDGVQRLGLAAGLQCTVSFSSMSVVLTPN</sequence>
<dbReference type="InterPro" id="IPR008995">
    <property type="entry name" value="Mo/tungstate-bd_C_term_dom"/>
</dbReference>
<organism evidence="6 7">
    <name type="scientific">Candidatus Desulfovibrio intestinipullorum</name>
    <dbReference type="NCBI Taxonomy" id="2838536"/>
    <lineage>
        <taxon>Bacteria</taxon>
        <taxon>Pseudomonadati</taxon>
        <taxon>Thermodesulfobacteriota</taxon>
        <taxon>Desulfovibrionia</taxon>
        <taxon>Desulfovibrionales</taxon>
        <taxon>Desulfovibrionaceae</taxon>
        <taxon>Desulfovibrio</taxon>
    </lineage>
</organism>
<evidence type="ECO:0000259" key="4">
    <source>
        <dbReference type="PROSITE" id="PS51866"/>
    </source>
</evidence>
<evidence type="ECO:0000256" key="3">
    <source>
        <dbReference type="PROSITE-ProRule" id="PRU01213"/>
    </source>
</evidence>
<protein>
    <submittedName>
        <fullName evidence="6">TOBE domain-containing protein</fullName>
    </submittedName>
</protein>
<dbReference type="Proteomes" id="UP000886752">
    <property type="component" value="Unassembled WGS sequence"/>
</dbReference>
<dbReference type="GO" id="GO:0006310">
    <property type="term" value="P:DNA recombination"/>
    <property type="evidence" value="ECO:0007669"/>
    <property type="project" value="UniProtKB-KW"/>
</dbReference>
<dbReference type="InterPro" id="IPR004606">
    <property type="entry name" value="Mop_domain"/>
</dbReference>
<dbReference type="NCBIfam" id="TIGR00638">
    <property type="entry name" value="Mop"/>
    <property type="match status" value="1"/>
</dbReference>
<dbReference type="PROSITE" id="PS51898">
    <property type="entry name" value="TYR_RECOMBINASE"/>
    <property type="match status" value="1"/>
</dbReference>
<keyword evidence="2" id="KW-0233">DNA recombination</keyword>
<dbReference type="SUPFAM" id="SSF56349">
    <property type="entry name" value="DNA breaking-rejoining enzymes"/>
    <property type="match status" value="1"/>
</dbReference>
<feature type="domain" description="Mop" evidence="4">
    <location>
        <begin position="189"/>
        <end position="255"/>
    </location>
</feature>
<dbReference type="Gene3D" id="2.40.50.100">
    <property type="match status" value="2"/>
</dbReference>
<keyword evidence="1 3" id="KW-0500">Molybdenum</keyword>
<evidence type="ECO:0000256" key="2">
    <source>
        <dbReference type="ARBA" id="ARBA00023172"/>
    </source>
</evidence>
<dbReference type="InterPro" id="IPR005116">
    <property type="entry name" value="Transp-assoc_OB_typ1"/>
</dbReference>
<dbReference type="InterPro" id="IPR013762">
    <property type="entry name" value="Integrase-like_cat_sf"/>
</dbReference>
<proteinExistence type="predicted"/>
<dbReference type="EMBL" id="DXHV01000086">
    <property type="protein sequence ID" value="HIW01671.1"/>
    <property type="molecule type" value="Genomic_DNA"/>
</dbReference>
<feature type="domain" description="Tyr recombinase" evidence="5">
    <location>
        <begin position="1"/>
        <end position="183"/>
    </location>
</feature>
<dbReference type="Gene3D" id="1.10.443.10">
    <property type="entry name" value="Intergrase catalytic core"/>
    <property type="match status" value="1"/>
</dbReference>
<dbReference type="SUPFAM" id="SSF50331">
    <property type="entry name" value="MOP-like"/>
    <property type="match status" value="2"/>
</dbReference>
<evidence type="ECO:0000259" key="5">
    <source>
        <dbReference type="PROSITE" id="PS51898"/>
    </source>
</evidence>
<reference evidence="6" key="1">
    <citation type="journal article" date="2021" name="PeerJ">
        <title>Extensive microbial diversity within the chicken gut microbiome revealed by metagenomics and culture.</title>
        <authorList>
            <person name="Gilroy R."/>
            <person name="Ravi A."/>
            <person name="Getino M."/>
            <person name="Pursley I."/>
            <person name="Horton D.L."/>
            <person name="Alikhan N.F."/>
            <person name="Baker D."/>
            <person name="Gharbi K."/>
            <person name="Hall N."/>
            <person name="Watson M."/>
            <person name="Adriaenssens E.M."/>
            <person name="Foster-Nyarko E."/>
            <person name="Jarju S."/>
            <person name="Secka A."/>
            <person name="Antonio M."/>
            <person name="Oren A."/>
            <person name="Chaudhuri R.R."/>
            <person name="La Ragione R."/>
            <person name="Hildebrand F."/>
            <person name="Pallen M.J."/>
        </authorList>
    </citation>
    <scope>NUCLEOTIDE SEQUENCE</scope>
    <source>
        <strain evidence="6">ChiHecec2B26-446</strain>
    </source>
</reference>
<dbReference type="GO" id="GO:0015689">
    <property type="term" value="P:molybdate ion transport"/>
    <property type="evidence" value="ECO:0007669"/>
    <property type="project" value="InterPro"/>
</dbReference>
<dbReference type="AlphaFoldDB" id="A0A9D1TRN4"/>
<comment type="caution">
    <text evidence="6">The sequence shown here is derived from an EMBL/GenBank/DDBJ whole genome shotgun (WGS) entry which is preliminary data.</text>
</comment>
<name>A0A9D1TRN4_9BACT</name>
<dbReference type="GO" id="GO:0003677">
    <property type="term" value="F:DNA binding"/>
    <property type="evidence" value="ECO:0007669"/>
    <property type="project" value="InterPro"/>
</dbReference>
<evidence type="ECO:0000256" key="1">
    <source>
        <dbReference type="ARBA" id="ARBA00022505"/>
    </source>
</evidence>
<dbReference type="GO" id="GO:0015074">
    <property type="term" value="P:DNA integration"/>
    <property type="evidence" value="ECO:0007669"/>
    <property type="project" value="InterPro"/>
</dbReference>
<evidence type="ECO:0000313" key="7">
    <source>
        <dbReference type="Proteomes" id="UP000886752"/>
    </source>
</evidence>
<gene>
    <name evidence="6" type="ORF">H9894_10875</name>
</gene>
<evidence type="ECO:0000313" key="6">
    <source>
        <dbReference type="EMBL" id="HIW01671.1"/>
    </source>
</evidence>